<protein>
    <submittedName>
        <fullName evidence="4">Ankyrin repeat protein</fullName>
    </submittedName>
</protein>
<evidence type="ECO:0000313" key="4">
    <source>
        <dbReference type="EMBL" id="EPB75845.1"/>
    </source>
</evidence>
<dbReference type="Proteomes" id="UP000054495">
    <property type="component" value="Unassembled WGS sequence"/>
</dbReference>
<proteinExistence type="predicted"/>
<dbReference type="PROSITE" id="PS50297">
    <property type="entry name" value="ANK_REP_REGION"/>
    <property type="match status" value="1"/>
</dbReference>
<dbReference type="InterPro" id="IPR036770">
    <property type="entry name" value="Ankyrin_rpt-contain_sf"/>
</dbReference>
<dbReference type="SMART" id="SM00248">
    <property type="entry name" value="ANK"/>
    <property type="match status" value="1"/>
</dbReference>
<gene>
    <name evidence="4" type="ORF">ANCCEY_05085</name>
</gene>
<reference evidence="4 5" key="1">
    <citation type="submission" date="2013-05" db="EMBL/GenBank/DDBJ databases">
        <title>Draft genome of the parasitic nematode Anyclostoma ceylanicum.</title>
        <authorList>
            <person name="Mitreva M."/>
        </authorList>
    </citation>
    <scope>NUCLEOTIDE SEQUENCE [LARGE SCALE GENOMIC DNA]</scope>
</reference>
<feature type="repeat" description="ANK" evidence="3">
    <location>
        <begin position="23"/>
        <end position="55"/>
    </location>
</feature>
<dbReference type="EMBL" id="KE124886">
    <property type="protein sequence ID" value="EPB75845.1"/>
    <property type="molecule type" value="Genomic_DNA"/>
</dbReference>
<keyword evidence="2 3" id="KW-0040">ANK repeat</keyword>
<dbReference type="Gene3D" id="1.25.40.20">
    <property type="entry name" value="Ankyrin repeat-containing domain"/>
    <property type="match status" value="1"/>
</dbReference>
<dbReference type="PROSITE" id="PS50088">
    <property type="entry name" value="ANK_REPEAT"/>
    <property type="match status" value="1"/>
</dbReference>
<accession>A0A0D6LUX6</accession>
<dbReference type="SUPFAM" id="SSF48403">
    <property type="entry name" value="Ankyrin repeat"/>
    <property type="match status" value="1"/>
</dbReference>
<evidence type="ECO:0000313" key="5">
    <source>
        <dbReference type="Proteomes" id="UP000054495"/>
    </source>
</evidence>
<dbReference type="PANTHER" id="PTHR24123">
    <property type="entry name" value="ANKYRIN REPEAT-CONTAINING"/>
    <property type="match status" value="1"/>
</dbReference>
<evidence type="ECO:0000256" key="3">
    <source>
        <dbReference type="PROSITE-ProRule" id="PRU00023"/>
    </source>
</evidence>
<sequence>MKIPFQVRFLVEHGANVGETTHASYTPLHQAAQQGHNHCVRYLLEHGASPNAQTSNGQTPLSIAQRLGYVSVVETLKTVTETTVITETTTVAEDRYKPQNPEAMNETMFSESEDEGAAAEHEAATAHVKVGGFSFKKIWSLLAG</sequence>
<evidence type="ECO:0000256" key="1">
    <source>
        <dbReference type="ARBA" id="ARBA00022737"/>
    </source>
</evidence>
<keyword evidence="1" id="KW-0677">Repeat</keyword>
<dbReference type="Pfam" id="PF12796">
    <property type="entry name" value="Ank_2"/>
    <property type="match status" value="1"/>
</dbReference>
<keyword evidence="5" id="KW-1185">Reference proteome</keyword>
<evidence type="ECO:0000256" key="2">
    <source>
        <dbReference type="ARBA" id="ARBA00023043"/>
    </source>
</evidence>
<dbReference type="InterPro" id="IPR002110">
    <property type="entry name" value="Ankyrin_rpt"/>
</dbReference>
<dbReference type="AlphaFoldDB" id="A0A0D6LUX6"/>
<organism evidence="4 5">
    <name type="scientific">Ancylostoma ceylanicum</name>
    <dbReference type="NCBI Taxonomy" id="53326"/>
    <lineage>
        <taxon>Eukaryota</taxon>
        <taxon>Metazoa</taxon>
        <taxon>Ecdysozoa</taxon>
        <taxon>Nematoda</taxon>
        <taxon>Chromadorea</taxon>
        <taxon>Rhabditida</taxon>
        <taxon>Rhabditina</taxon>
        <taxon>Rhabditomorpha</taxon>
        <taxon>Strongyloidea</taxon>
        <taxon>Ancylostomatidae</taxon>
        <taxon>Ancylostomatinae</taxon>
        <taxon>Ancylostoma</taxon>
    </lineage>
</organism>
<name>A0A0D6LUX6_9BILA</name>
<dbReference type="PANTHER" id="PTHR24123:SF141">
    <property type="entry name" value="ANKYRIN 2, ISOFORM U"/>
    <property type="match status" value="1"/>
</dbReference>
<dbReference type="InterPro" id="IPR051165">
    <property type="entry name" value="Multifunctional_ANK_Repeat"/>
</dbReference>